<dbReference type="Gene3D" id="1.10.357.10">
    <property type="entry name" value="Tetracycline Repressor, domain 2"/>
    <property type="match status" value="1"/>
</dbReference>
<dbReference type="AlphaFoldDB" id="A0A381TW60"/>
<proteinExistence type="predicted"/>
<sequence length="186" mass="21851">MNKQLIKLAETTLLILEKRSWHSIKIDEVYNKININKKNLQNKVDNKRDLLRNINHYFDFRLHNITDSIDQSTRKDMIFEIIMMRFDILQIYRKPIIKIFEFFKKKPQELVFLLPSLIESMISMAGLAKIPIVGIKGNLKVKGLLVIYFSSFLVWAKDNSESLEKTMTSLDNHLDRAGKLLSIIKI</sequence>
<gene>
    <name evidence="1" type="ORF">METZ01_LOCUS72928</name>
</gene>
<dbReference type="EMBL" id="UINC01005246">
    <property type="protein sequence ID" value="SVA20074.1"/>
    <property type="molecule type" value="Genomic_DNA"/>
</dbReference>
<accession>A0A381TW60</accession>
<evidence type="ECO:0000313" key="1">
    <source>
        <dbReference type="EMBL" id="SVA20074.1"/>
    </source>
</evidence>
<reference evidence="1" key="1">
    <citation type="submission" date="2018-05" db="EMBL/GenBank/DDBJ databases">
        <authorList>
            <person name="Lanie J.A."/>
            <person name="Ng W.-L."/>
            <person name="Kazmierczak K.M."/>
            <person name="Andrzejewski T.M."/>
            <person name="Davidsen T.M."/>
            <person name="Wayne K.J."/>
            <person name="Tettelin H."/>
            <person name="Glass J.I."/>
            <person name="Rusch D."/>
            <person name="Podicherti R."/>
            <person name="Tsui H.-C.T."/>
            <person name="Winkler M.E."/>
        </authorList>
    </citation>
    <scope>NUCLEOTIDE SEQUENCE</scope>
</reference>
<protein>
    <recommendedName>
        <fullName evidence="2">COQ9 domain-containing protein</fullName>
    </recommendedName>
</protein>
<name>A0A381TW60_9ZZZZ</name>
<evidence type="ECO:0008006" key="2">
    <source>
        <dbReference type="Google" id="ProtNLM"/>
    </source>
</evidence>
<organism evidence="1">
    <name type="scientific">marine metagenome</name>
    <dbReference type="NCBI Taxonomy" id="408172"/>
    <lineage>
        <taxon>unclassified sequences</taxon>
        <taxon>metagenomes</taxon>
        <taxon>ecological metagenomes</taxon>
    </lineage>
</organism>